<dbReference type="InterPro" id="IPR007050">
    <property type="entry name" value="HTH_bacterioopsin"/>
</dbReference>
<feature type="domain" description="HTH bat-type" evidence="3">
    <location>
        <begin position="188"/>
        <end position="240"/>
    </location>
</feature>
<dbReference type="PANTHER" id="PTHR34236">
    <property type="entry name" value="DIMETHYL SULFOXIDE REDUCTASE TRANSCRIPTIONAL ACTIVATOR"/>
    <property type="match status" value="1"/>
</dbReference>
<evidence type="ECO:0000259" key="3">
    <source>
        <dbReference type="Pfam" id="PF04967"/>
    </source>
</evidence>
<dbReference type="EMBL" id="CP031310">
    <property type="protein sequence ID" value="QCC51995.1"/>
    <property type="molecule type" value="Genomic_DNA"/>
</dbReference>
<keyword evidence="6" id="KW-1185">Reference proteome</keyword>
<name>A0A4D6HEJ4_9EURY</name>
<evidence type="ECO:0000256" key="2">
    <source>
        <dbReference type="ARBA" id="ARBA00023163"/>
    </source>
</evidence>
<dbReference type="InterPro" id="IPR056433">
    <property type="entry name" value="DmsR-like_N"/>
</dbReference>
<evidence type="ECO:0000256" key="1">
    <source>
        <dbReference type="ARBA" id="ARBA00023015"/>
    </source>
</evidence>
<evidence type="ECO:0000313" key="6">
    <source>
        <dbReference type="Proteomes" id="UP000296706"/>
    </source>
</evidence>
<sequence length="247" mass="27411">MGQLPVDGCVHSRIVKTSTIFRVVGNKTGRMCPATDAGADLSDRRDRLVRDSKRRLTAELVVTFDPSECACPVVLDCETASPIDHHVIDDTCHVTCRGAEDETAVHHRQTQIDGECICRIIARNGCNPSLQSISDYELLVRTNPPDRETLRALVSDLGTVAETVRLQQLVVDTDEDESRSELVNLDGLTDTERETIDRAIVAGYYDRPRSISFDDLAAELDVSKSALSKRLSSVESKIMRDLFHDIE</sequence>
<accession>A0A4D6HEJ4</accession>
<proteinExistence type="predicted"/>
<keyword evidence="1" id="KW-0805">Transcription regulation</keyword>
<dbReference type="AlphaFoldDB" id="A0A4D6HEJ4"/>
<evidence type="ECO:0000259" key="4">
    <source>
        <dbReference type="Pfam" id="PF24277"/>
    </source>
</evidence>
<keyword evidence="2" id="KW-0804">Transcription</keyword>
<feature type="domain" description="DmsR-like N-terminal" evidence="4">
    <location>
        <begin position="99"/>
        <end position="170"/>
    </location>
</feature>
<dbReference type="STRING" id="1457250.GCA_000755225_00389"/>
<protein>
    <submittedName>
        <fullName evidence="5">Bacterio-opsin activator</fullName>
    </submittedName>
</protein>
<dbReference type="KEGG" id="hsn:DV733_12490"/>
<dbReference type="Pfam" id="PF04967">
    <property type="entry name" value="HTH_10"/>
    <property type="match status" value="1"/>
</dbReference>
<dbReference type="Proteomes" id="UP000296706">
    <property type="component" value="Chromosome"/>
</dbReference>
<gene>
    <name evidence="5" type="ORF">DV733_12490</name>
</gene>
<evidence type="ECO:0000313" key="5">
    <source>
        <dbReference type="EMBL" id="QCC51995.1"/>
    </source>
</evidence>
<reference evidence="5 6" key="1">
    <citation type="journal article" date="2019" name="Nat. Commun.">
        <title>A new type of DNA phosphorothioation-based antiviral system in archaea.</title>
        <authorList>
            <person name="Xiong L."/>
            <person name="Liu S."/>
            <person name="Chen S."/>
            <person name="Xiao Y."/>
            <person name="Zhu B."/>
            <person name="Gao Y."/>
            <person name="Zhang Y."/>
            <person name="Chen B."/>
            <person name="Luo J."/>
            <person name="Deng Z."/>
            <person name="Chen X."/>
            <person name="Wang L."/>
            <person name="Chen S."/>
        </authorList>
    </citation>
    <scope>NUCLEOTIDE SEQUENCE [LARGE SCALE GENOMIC DNA]</scope>
    <source>
        <strain evidence="5 6">CBA1105</strain>
    </source>
</reference>
<organism evidence="5 6">
    <name type="scientific">Halapricum salinum</name>
    <dbReference type="NCBI Taxonomy" id="1457250"/>
    <lineage>
        <taxon>Archaea</taxon>
        <taxon>Methanobacteriati</taxon>
        <taxon>Methanobacteriota</taxon>
        <taxon>Stenosarchaea group</taxon>
        <taxon>Halobacteria</taxon>
        <taxon>Halobacteriales</taxon>
        <taxon>Haloarculaceae</taxon>
        <taxon>Halapricum</taxon>
    </lineage>
</organism>
<dbReference type="Pfam" id="PF24277">
    <property type="entry name" value="DmsR_N"/>
    <property type="match status" value="1"/>
</dbReference>
<dbReference type="PANTHER" id="PTHR34236:SF1">
    <property type="entry name" value="DIMETHYL SULFOXIDE REDUCTASE TRANSCRIPTIONAL ACTIVATOR"/>
    <property type="match status" value="1"/>
</dbReference>